<dbReference type="RefSeq" id="WP_222581128.1">
    <property type="nucleotide sequence ID" value="NZ_JAHVHU010000016.1"/>
</dbReference>
<dbReference type="EMBL" id="JAHVHU010000016">
    <property type="protein sequence ID" value="MBY5959590.1"/>
    <property type="molecule type" value="Genomic_DNA"/>
</dbReference>
<comment type="caution">
    <text evidence="2">The sequence shown here is derived from an EMBL/GenBank/DDBJ whole genome shotgun (WGS) entry which is preliminary data.</text>
</comment>
<keyword evidence="3" id="KW-1185">Reference proteome</keyword>
<evidence type="ECO:0000313" key="2">
    <source>
        <dbReference type="EMBL" id="MBY5959590.1"/>
    </source>
</evidence>
<evidence type="ECO:0000313" key="3">
    <source>
        <dbReference type="Proteomes" id="UP000753961"/>
    </source>
</evidence>
<evidence type="ECO:0000259" key="1">
    <source>
        <dbReference type="Pfam" id="PF08818"/>
    </source>
</evidence>
<feature type="domain" description="YdhG-like" evidence="1">
    <location>
        <begin position="24"/>
        <end position="128"/>
    </location>
</feature>
<dbReference type="SUPFAM" id="SSF159888">
    <property type="entry name" value="YdhG-like"/>
    <property type="match status" value="1"/>
</dbReference>
<proteinExistence type="predicted"/>
<dbReference type="Pfam" id="PF08818">
    <property type="entry name" value="DUF1801"/>
    <property type="match status" value="1"/>
</dbReference>
<reference evidence="2" key="1">
    <citation type="submission" date="2021-06" db="EMBL/GenBank/DDBJ databases">
        <title>44 bacteria genomes isolated from Dapeng, Shenzhen.</title>
        <authorList>
            <person name="Zheng W."/>
            <person name="Yu S."/>
            <person name="Huang Y."/>
        </authorList>
    </citation>
    <scope>NUCLEOTIDE SEQUENCE</scope>
    <source>
        <strain evidence="2">DP5N28-2</strain>
    </source>
</reference>
<organism evidence="2 3">
    <name type="scientific">Membranihabitans marinus</name>
    <dbReference type="NCBI Taxonomy" id="1227546"/>
    <lineage>
        <taxon>Bacteria</taxon>
        <taxon>Pseudomonadati</taxon>
        <taxon>Bacteroidota</taxon>
        <taxon>Saprospiria</taxon>
        <taxon>Saprospirales</taxon>
        <taxon>Saprospiraceae</taxon>
        <taxon>Membranihabitans</taxon>
    </lineage>
</organism>
<name>A0A953HWM2_9BACT</name>
<dbReference type="AlphaFoldDB" id="A0A953HWM2"/>
<dbReference type="InterPro" id="IPR014922">
    <property type="entry name" value="YdhG-like"/>
</dbReference>
<protein>
    <submittedName>
        <fullName evidence="2">DUF1801 domain-containing protein</fullName>
    </submittedName>
</protein>
<gene>
    <name evidence="2" type="ORF">KUV50_15665</name>
</gene>
<dbReference type="Proteomes" id="UP000753961">
    <property type="component" value="Unassembled WGS sequence"/>
</dbReference>
<sequence length="142" mass="16427">MKSITIIQDLQVDHKIHSYPDGIRDKMEHLQNLIIETASEMAIAGPLEVSLKWGEPSFKVPKGSPVRIDWKAKNPDQYAMYFICTTSLVETFRMVYGDLFRYEKNRAIVFNLEDELPEKELKDCIGMALDYQALKDKPFLGR</sequence>
<accession>A0A953HWM2</accession>